<keyword evidence="2" id="KW-0808">Transferase</keyword>
<gene>
    <name evidence="2" type="ORF">ATK06_1746</name>
</gene>
<accession>A0A2A9DPE7</accession>
<dbReference type="SUPFAM" id="SSF56112">
    <property type="entry name" value="Protein kinase-like (PK-like)"/>
    <property type="match status" value="1"/>
</dbReference>
<dbReference type="Gene3D" id="3.90.1200.10">
    <property type="match status" value="1"/>
</dbReference>
<name>A0A2A9DPE7_9CORY</name>
<organism evidence="2 3">
    <name type="scientific">Corynebacterium renale</name>
    <dbReference type="NCBI Taxonomy" id="1724"/>
    <lineage>
        <taxon>Bacteria</taxon>
        <taxon>Bacillati</taxon>
        <taxon>Actinomycetota</taxon>
        <taxon>Actinomycetes</taxon>
        <taxon>Mycobacteriales</taxon>
        <taxon>Corynebacteriaceae</taxon>
        <taxon>Corynebacterium</taxon>
    </lineage>
</organism>
<dbReference type="STRING" id="1724.GCA_001044175_00375"/>
<dbReference type="InterPro" id="IPR011009">
    <property type="entry name" value="Kinase-like_dom_sf"/>
</dbReference>
<dbReference type="EMBL" id="PDJF01000001">
    <property type="protein sequence ID" value="PFG28627.1"/>
    <property type="molecule type" value="Genomic_DNA"/>
</dbReference>
<protein>
    <submittedName>
        <fullName evidence="2">Phosphotransferase family enzyme</fullName>
    </submittedName>
</protein>
<feature type="region of interest" description="Disordered" evidence="1">
    <location>
        <begin position="36"/>
        <end position="60"/>
    </location>
</feature>
<dbReference type="Proteomes" id="UP000221653">
    <property type="component" value="Unassembled WGS sequence"/>
</dbReference>
<reference evidence="2 3" key="1">
    <citation type="submission" date="2017-10" db="EMBL/GenBank/DDBJ databases">
        <title>Sequencing the genomes of 1000 actinobacteria strains.</title>
        <authorList>
            <person name="Klenk H.-P."/>
        </authorList>
    </citation>
    <scope>NUCLEOTIDE SEQUENCE [LARGE SCALE GENOMIC DNA]</scope>
    <source>
        <strain evidence="2 3">DSM 20688</strain>
    </source>
</reference>
<dbReference type="GO" id="GO:0016740">
    <property type="term" value="F:transferase activity"/>
    <property type="evidence" value="ECO:0007669"/>
    <property type="project" value="UniProtKB-KW"/>
</dbReference>
<dbReference type="AlphaFoldDB" id="A0A2A9DPE7"/>
<proteinExistence type="predicted"/>
<sequence length="471" mass="52002">MRSCNAGAHFTVCQRFTIGNQYMPFGWAPKEITVTGSEAAPDSSQAEAQADSGGVTRLGGSSAPTYEDIIVTAEELLSTRFGGAQQLSDVERLTGSGTSVVLRCRVVTNPFLQERSVVVKYIPLTDDELDDAALVREIVAYQFTTSLHEDVRPGPVLLAHDIAQRIIVLTDSGRGDTFAELLDKGNSDQRIHILRNLGEALGLMHVGTAPKEQGFEILRARMAKKHPSAAKVNHLRLKTKEFTIQRGFELLRDADIEVPDTVILLAEASSSLMHTGHRAFTPYDLSPDNIIVAERTHFLDYEWAGFRNVVFDLASVVAGFPQYLFEYPITSDEADLFLEAWQREAATVWPDVQDDEALHISIATAVLGLAISGLTMMHYGSSHNIVAAVAALGDYETVITPDSSEVTPIRRLLAPAGSVEFSREELLMRRDLYETTEALARFAVRGRDTRLLVVADFARRFSELLDDHLER</sequence>
<evidence type="ECO:0000313" key="2">
    <source>
        <dbReference type="EMBL" id="PFG28627.1"/>
    </source>
</evidence>
<evidence type="ECO:0000256" key="1">
    <source>
        <dbReference type="SAM" id="MobiDB-lite"/>
    </source>
</evidence>
<evidence type="ECO:0000313" key="3">
    <source>
        <dbReference type="Proteomes" id="UP000221653"/>
    </source>
</evidence>
<keyword evidence="3" id="KW-1185">Reference proteome</keyword>
<comment type="caution">
    <text evidence="2">The sequence shown here is derived from an EMBL/GenBank/DDBJ whole genome shotgun (WGS) entry which is preliminary data.</text>
</comment>